<evidence type="ECO:0000313" key="2">
    <source>
        <dbReference type="Proteomes" id="UP000824782"/>
    </source>
</evidence>
<accession>A0AAV6ZSK8</accession>
<protein>
    <submittedName>
        <fullName evidence="1">Uncharacterized protein</fullName>
    </submittedName>
</protein>
<name>A0AAV6ZSK8_ENGPU</name>
<reference evidence="1" key="1">
    <citation type="thesis" date="2020" institute="ProQuest LLC" country="789 East Eisenhower Parkway, Ann Arbor, MI, USA">
        <title>Comparative Genomics and Chromosome Evolution.</title>
        <authorList>
            <person name="Mudd A.B."/>
        </authorList>
    </citation>
    <scope>NUCLEOTIDE SEQUENCE</scope>
    <source>
        <strain evidence="1">237g6f4</strain>
        <tissue evidence="1">Blood</tissue>
    </source>
</reference>
<sequence>MGSLSSIPKCYTRAPVNNMSFIILLSCFSEEPFVLRRLQNPVMTSASPGNVLPRCKFLSQNQISSPIYNLVLGQFVSKLLLCCTNFLECSTSFSDMELSFIIYTRIYCLHLHNFALSFGEKINKFYRNLHEIKRF</sequence>
<proteinExistence type="predicted"/>
<evidence type="ECO:0000313" key="1">
    <source>
        <dbReference type="EMBL" id="KAG8549591.1"/>
    </source>
</evidence>
<dbReference type="Proteomes" id="UP000824782">
    <property type="component" value="Unassembled WGS sequence"/>
</dbReference>
<dbReference type="EMBL" id="WNYA01000166">
    <property type="protein sequence ID" value="KAG8549591.1"/>
    <property type="molecule type" value="Genomic_DNA"/>
</dbReference>
<dbReference type="AlphaFoldDB" id="A0AAV6ZSK8"/>
<comment type="caution">
    <text evidence="1">The sequence shown here is derived from an EMBL/GenBank/DDBJ whole genome shotgun (WGS) entry which is preliminary data.</text>
</comment>
<keyword evidence="2" id="KW-1185">Reference proteome</keyword>
<organism evidence="1 2">
    <name type="scientific">Engystomops pustulosus</name>
    <name type="common">Tungara frog</name>
    <name type="synonym">Physalaemus pustulosus</name>
    <dbReference type="NCBI Taxonomy" id="76066"/>
    <lineage>
        <taxon>Eukaryota</taxon>
        <taxon>Metazoa</taxon>
        <taxon>Chordata</taxon>
        <taxon>Craniata</taxon>
        <taxon>Vertebrata</taxon>
        <taxon>Euteleostomi</taxon>
        <taxon>Amphibia</taxon>
        <taxon>Batrachia</taxon>
        <taxon>Anura</taxon>
        <taxon>Neobatrachia</taxon>
        <taxon>Hyloidea</taxon>
        <taxon>Leptodactylidae</taxon>
        <taxon>Leiuperinae</taxon>
        <taxon>Engystomops</taxon>
    </lineage>
</organism>
<gene>
    <name evidence="1" type="ORF">GDO81_020711</name>
</gene>